<evidence type="ECO:0000313" key="2">
    <source>
        <dbReference type="EMBL" id="KAK9712686.1"/>
    </source>
</evidence>
<reference evidence="2 3" key="1">
    <citation type="journal article" date="2024" name="BMC Genomics">
        <title>De novo assembly and annotation of Popillia japonica's genome with initial clues to its potential as an invasive pest.</title>
        <authorList>
            <person name="Cucini C."/>
            <person name="Boschi S."/>
            <person name="Funari R."/>
            <person name="Cardaioli E."/>
            <person name="Iannotti N."/>
            <person name="Marturano G."/>
            <person name="Paoli F."/>
            <person name="Bruttini M."/>
            <person name="Carapelli A."/>
            <person name="Frati F."/>
            <person name="Nardi F."/>
        </authorList>
    </citation>
    <scope>NUCLEOTIDE SEQUENCE [LARGE SCALE GENOMIC DNA]</scope>
    <source>
        <strain evidence="2">DMR45628</strain>
    </source>
</reference>
<protein>
    <recommendedName>
        <fullName evidence="4">Metallothionein</fullName>
    </recommendedName>
</protein>
<sequence length="98" mass="10150">METPITTQPTPSSPVEEEDPNEEEENGKKVENIAAEIVGDVVLGTAIIHLQSDSVEASNDDSCCTGCCDCDCDEDNGDAGCGDCGGSSDDDCCDCVIL</sequence>
<proteinExistence type="predicted"/>
<dbReference type="EMBL" id="JASPKY010000259">
    <property type="protein sequence ID" value="KAK9712686.1"/>
    <property type="molecule type" value="Genomic_DNA"/>
</dbReference>
<feature type="compositionally biased region" description="Low complexity" evidence="1">
    <location>
        <begin position="1"/>
        <end position="14"/>
    </location>
</feature>
<evidence type="ECO:0000256" key="1">
    <source>
        <dbReference type="SAM" id="MobiDB-lite"/>
    </source>
</evidence>
<comment type="caution">
    <text evidence="2">The sequence shown here is derived from an EMBL/GenBank/DDBJ whole genome shotgun (WGS) entry which is preliminary data.</text>
</comment>
<accession>A0AAW1K623</accession>
<name>A0AAW1K623_POPJA</name>
<gene>
    <name evidence="2" type="ORF">QE152_g24783</name>
</gene>
<dbReference type="AlphaFoldDB" id="A0AAW1K623"/>
<evidence type="ECO:0008006" key="4">
    <source>
        <dbReference type="Google" id="ProtNLM"/>
    </source>
</evidence>
<keyword evidence="3" id="KW-1185">Reference proteome</keyword>
<feature type="region of interest" description="Disordered" evidence="1">
    <location>
        <begin position="1"/>
        <end position="28"/>
    </location>
</feature>
<dbReference type="Proteomes" id="UP001458880">
    <property type="component" value="Unassembled WGS sequence"/>
</dbReference>
<organism evidence="2 3">
    <name type="scientific">Popillia japonica</name>
    <name type="common">Japanese beetle</name>
    <dbReference type="NCBI Taxonomy" id="7064"/>
    <lineage>
        <taxon>Eukaryota</taxon>
        <taxon>Metazoa</taxon>
        <taxon>Ecdysozoa</taxon>
        <taxon>Arthropoda</taxon>
        <taxon>Hexapoda</taxon>
        <taxon>Insecta</taxon>
        <taxon>Pterygota</taxon>
        <taxon>Neoptera</taxon>
        <taxon>Endopterygota</taxon>
        <taxon>Coleoptera</taxon>
        <taxon>Polyphaga</taxon>
        <taxon>Scarabaeiformia</taxon>
        <taxon>Scarabaeidae</taxon>
        <taxon>Rutelinae</taxon>
        <taxon>Popillia</taxon>
    </lineage>
</organism>
<feature type="compositionally biased region" description="Acidic residues" evidence="1">
    <location>
        <begin position="15"/>
        <end position="25"/>
    </location>
</feature>
<evidence type="ECO:0000313" key="3">
    <source>
        <dbReference type="Proteomes" id="UP001458880"/>
    </source>
</evidence>